<proteinExistence type="predicted"/>
<reference evidence="2 3" key="1">
    <citation type="submission" date="2016-07" db="EMBL/GenBank/DDBJ databases">
        <title>Multiple horizontal gene transfer events from other fungi enriched the ability of initially mycotrophic Trichoderma (Ascomycota) to feed on dead plant biomass.</title>
        <authorList>
            <consortium name="DOE Joint Genome Institute"/>
            <person name="Aerts A."/>
            <person name="Atanasova L."/>
            <person name="Chenthamara K."/>
            <person name="Zhang J."/>
            <person name="Grujic M."/>
            <person name="Henrissat B."/>
            <person name="Kuo A."/>
            <person name="Salamov A."/>
            <person name="Lipzen A."/>
            <person name="Labutti K."/>
            <person name="Barry K."/>
            <person name="Miao Y."/>
            <person name="Rahimi M.J."/>
            <person name="Shen Q."/>
            <person name="Grigoriev I.V."/>
            <person name="Kubicek C.P."/>
            <person name="Druzhinina I.S."/>
        </authorList>
    </citation>
    <scope>NUCLEOTIDE SEQUENCE [LARGE SCALE GENOMIC DNA]</scope>
    <source>
        <strain evidence="2 3">CBS 226.95</strain>
    </source>
</reference>
<dbReference type="GeneID" id="36623005"/>
<dbReference type="EMBL" id="KZ679677">
    <property type="protein sequence ID" value="PTB57598.1"/>
    <property type="molecule type" value="Genomic_DNA"/>
</dbReference>
<evidence type="ECO:0000256" key="1">
    <source>
        <dbReference type="SAM" id="Phobius"/>
    </source>
</evidence>
<keyword evidence="3" id="KW-1185">Reference proteome</keyword>
<evidence type="ECO:0000313" key="2">
    <source>
        <dbReference type="EMBL" id="PTB57598.1"/>
    </source>
</evidence>
<organism evidence="2 3">
    <name type="scientific">Trichoderma harzianum CBS 226.95</name>
    <dbReference type="NCBI Taxonomy" id="983964"/>
    <lineage>
        <taxon>Eukaryota</taxon>
        <taxon>Fungi</taxon>
        <taxon>Dikarya</taxon>
        <taxon>Ascomycota</taxon>
        <taxon>Pezizomycotina</taxon>
        <taxon>Sordariomycetes</taxon>
        <taxon>Hypocreomycetidae</taxon>
        <taxon>Hypocreales</taxon>
        <taxon>Hypocreaceae</taxon>
        <taxon>Trichoderma</taxon>
    </lineage>
</organism>
<keyword evidence="1" id="KW-0472">Membrane</keyword>
<name>A0A2T4AL00_TRIHA</name>
<accession>A0A2T4AL00</accession>
<evidence type="ECO:0000313" key="3">
    <source>
        <dbReference type="Proteomes" id="UP000241690"/>
    </source>
</evidence>
<keyword evidence="1" id="KW-1133">Transmembrane helix</keyword>
<sequence length="157" mass="18195">MYGITPDFLATSDRGLHSPSRGLLLGADWPWIRFFRCRIQAPKTPTSCIMRGTTYTWLFFFFLFVLFFLLPSRHLFGAIHPASSVGRATWPASDEEKKWHARIYFMYTYFPMYLHRRIISMPPLLPTHHVPYTTSSLCTNSIPNDQKKTLSVCISIA</sequence>
<gene>
    <name evidence="2" type="ORF">M431DRAFT_344943</name>
</gene>
<protein>
    <submittedName>
        <fullName evidence="2">Uncharacterized protein</fullName>
    </submittedName>
</protein>
<dbReference type="Proteomes" id="UP000241690">
    <property type="component" value="Unassembled WGS sequence"/>
</dbReference>
<dbReference type="RefSeq" id="XP_024777275.1">
    <property type="nucleotide sequence ID" value="XM_024914440.1"/>
</dbReference>
<keyword evidence="1" id="KW-0812">Transmembrane</keyword>
<dbReference type="AlphaFoldDB" id="A0A2T4AL00"/>
<feature type="transmembrane region" description="Helical" evidence="1">
    <location>
        <begin position="54"/>
        <end position="70"/>
    </location>
</feature>